<evidence type="ECO:0008006" key="5">
    <source>
        <dbReference type="Google" id="ProtNLM"/>
    </source>
</evidence>
<comment type="caution">
    <text evidence="3">The sequence shown here is derived from an EMBL/GenBank/DDBJ whole genome shotgun (WGS) entry which is preliminary data.</text>
</comment>
<proteinExistence type="predicted"/>
<reference evidence="3 4" key="1">
    <citation type="journal article" date="2016" name="Nat. Commun.">
        <title>Thousands of microbial genomes shed light on interconnected biogeochemical processes in an aquifer system.</title>
        <authorList>
            <person name="Anantharaman K."/>
            <person name="Brown C.T."/>
            <person name="Hug L.A."/>
            <person name="Sharon I."/>
            <person name="Castelle C.J."/>
            <person name="Probst A.J."/>
            <person name="Thomas B.C."/>
            <person name="Singh A."/>
            <person name="Wilkins M.J."/>
            <person name="Karaoz U."/>
            <person name="Brodie E.L."/>
            <person name="Williams K.H."/>
            <person name="Hubbard S.S."/>
            <person name="Banfield J.F."/>
        </authorList>
    </citation>
    <scope>NUCLEOTIDE SEQUENCE [LARGE SCALE GENOMIC DNA]</scope>
</reference>
<evidence type="ECO:0000256" key="1">
    <source>
        <dbReference type="SAM" id="Coils"/>
    </source>
</evidence>
<keyword evidence="2" id="KW-0732">Signal</keyword>
<protein>
    <recommendedName>
        <fullName evidence="5">DUF5666 domain-containing protein</fullName>
    </recommendedName>
</protein>
<dbReference type="Proteomes" id="UP000176493">
    <property type="component" value="Unassembled WGS sequence"/>
</dbReference>
<gene>
    <name evidence="3" type="ORF">A2W52_02385</name>
</gene>
<dbReference type="AlphaFoldDB" id="A0A1G2MH56"/>
<accession>A0A1G2MH56</accession>
<sequence>MKKYFVIFIGFSLLLGAGRLAFADSVGGEAEADASASRVPAHVSVFARLTANFESRMEKLRERFLKERRQLEERMEKKHEQIENKFERKIDKLEVEVERKVGKIEHRPRPPHATSTPATPFILEIGARGHVFMRGFVTTSASSTIGMQSWGGVWNVRIASTTRLLAHATTTPDFLIGDYIGIEGAMSTGTPFTIDATLLRDRTP</sequence>
<keyword evidence="1" id="KW-0175">Coiled coil</keyword>
<evidence type="ECO:0000256" key="2">
    <source>
        <dbReference type="SAM" id="SignalP"/>
    </source>
</evidence>
<feature type="coiled-coil region" evidence="1">
    <location>
        <begin position="54"/>
        <end position="103"/>
    </location>
</feature>
<feature type="signal peptide" evidence="2">
    <location>
        <begin position="1"/>
        <end position="23"/>
    </location>
</feature>
<evidence type="ECO:0000313" key="4">
    <source>
        <dbReference type="Proteomes" id="UP000176493"/>
    </source>
</evidence>
<dbReference type="EMBL" id="MHRJ01000012">
    <property type="protein sequence ID" value="OHA23246.1"/>
    <property type="molecule type" value="Genomic_DNA"/>
</dbReference>
<name>A0A1G2MH56_9BACT</name>
<feature type="chain" id="PRO_5009583664" description="DUF5666 domain-containing protein" evidence="2">
    <location>
        <begin position="24"/>
        <end position="204"/>
    </location>
</feature>
<organism evidence="3 4">
    <name type="scientific">Candidatus Taylorbacteria bacterium RIFCSPHIGHO2_02_49_25</name>
    <dbReference type="NCBI Taxonomy" id="1802305"/>
    <lineage>
        <taxon>Bacteria</taxon>
        <taxon>Candidatus Tayloriibacteriota</taxon>
    </lineage>
</organism>
<evidence type="ECO:0000313" key="3">
    <source>
        <dbReference type="EMBL" id="OHA23246.1"/>
    </source>
</evidence>